<organism evidence="1">
    <name type="scientific">Medicago truncatula</name>
    <name type="common">Barrel medic</name>
    <name type="synonym">Medicago tribuloides</name>
    <dbReference type="NCBI Taxonomy" id="3880"/>
    <lineage>
        <taxon>Eukaryota</taxon>
        <taxon>Viridiplantae</taxon>
        <taxon>Streptophyta</taxon>
        <taxon>Embryophyta</taxon>
        <taxon>Tracheophyta</taxon>
        <taxon>Spermatophyta</taxon>
        <taxon>Magnoliopsida</taxon>
        <taxon>eudicotyledons</taxon>
        <taxon>Gunneridae</taxon>
        <taxon>Pentapetalae</taxon>
        <taxon>rosids</taxon>
        <taxon>fabids</taxon>
        <taxon>Fabales</taxon>
        <taxon>Fabaceae</taxon>
        <taxon>Papilionoideae</taxon>
        <taxon>50 kb inversion clade</taxon>
        <taxon>NPAAA clade</taxon>
        <taxon>Hologalegina</taxon>
        <taxon>IRL clade</taxon>
        <taxon>Trifolieae</taxon>
        <taxon>Medicago</taxon>
    </lineage>
</organism>
<accession>I3SU01</accession>
<evidence type="ECO:0000313" key="2">
    <source>
        <dbReference type="EMBL" id="RHN46836.1"/>
    </source>
</evidence>
<reference evidence="2" key="2">
    <citation type="journal article" date="2018" name="Nat. Plants">
        <title>Whole-genome landscape of Medicago truncatula symbiotic genes.</title>
        <authorList>
            <person name="Pecrix Y."/>
            <person name="Gamas P."/>
            <person name="Carrere S."/>
        </authorList>
    </citation>
    <scope>NUCLEOTIDE SEQUENCE</scope>
    <source>
        <tissue evidence="2">Leaves</tissue>
    </source>
</reference>
<sequence length="44" mass="4932">MIFHYCHVTAIGLLTLYLPDTQMIDPNDELPVTLAFPTAKNVTL</sequence>
<dbReference type="EMBL" id="PSQE01000007">
    <property type="protein sequence ID" value="RHN46836.1"/>
    <property type="molecule type" value="Genomic_DNA"/>
</dbReference>
<dbReference type="Gramene" id="rna41367">
    <property type="protein sequence ID" value="RHN46836.1"/>
    <property type="gene ID" value="gene41367"/>
</dbReference>
<dbReference type="AlphaFoldDB" id="I3SU01"/>
<dbReference type="EMBL" id="BT143949">
    <property type="protein sequence ID" value="AFK43743.1"/>
    <property type="molecule type" value="mRNA"/>
</dbReference>
<evidence type="ECO:0000313" key="1">
    <source>
        <dbReference type="EMBL" id="AFK43743.1"/>
    </source>
</evidence>
<gene>
    <name evidence="2" type="ORF">MtrunA17_Chr7g0246471</name>
</gene>
<protein>
    <submittedName>
        <fullName evidence="1">Uncharacterized protein</fullName>
    </submittedName>
</protein>
<proteinExistence type="evidence at transcript level"/>
<reference evidence="1" key="1">
    <citation type="submission" date="2012-05" db="EMBL/GenBank/DDBJ databases">
        <authorList>
            <person name="Krishnakumar V."/>
            <person name="Cheung F."/>
            <person name="Xiao Y."/>
            <person name="Chan A."/>
            <person name="Moskal W.A."/>
            <person name="Town C.D."/>
        </authorList>
    </citation>
    <scope>NUCLEOTIDE SEQUENCE</scope>
</reference>
<dbReference type="Proteomes" id="UP000265566">
    <property type="component" value="Chromosome 7"/>
</dbReference>
<name>I3SU01_MEDTR</name>